<protein>
    <submittedName>
        <fullName evidence="1">Uncharacterized protein</fullName>
    </submittedName>
</protein>
<evidence type="ECO:0000313" key="1">
    <source>
        <dbReference type="EMBL" id="CAK7355552.1"/>
    </source>
</evidence>
<dbReference type="Proteomes" id="UP001314170">
    <property type="component" value="Unassembled WGS sequence"/>
</dbReference>
<reference evidence="1 2" key="1">
    <citation type="submission" date="2024-01" db="EMBL/GenBank/DDBJ databases">
        <authorList>
            <person name="Waweru B."/>
        </authorList>
    </citation>
    <scope>NUCLEOTIDE SEQUENCE [LARGE SCALE GENOMIC DNA]</scope>
</reference>
<name>A0AAV1SNH1_9ROSI</name>
<dbReference type="AlphaFoldDB" id="A0AAV1SNH1"/>
<organism evidence="1 2">
    <name type="scientific">Dovyalis caffra</name>
    <dbReference type="NCBI Taxonomy" id="77055"/>
    <lineage>
        <taxon>Eukaryota</taxon>
        <taxon>Viridiplantae</taxon>
        <taxon>Streptophyta</taxon>
        <taxon>Embryophyta</taxon>
        <taxon>Tracheophyta</taxon>
        <taxon>Spermatophyta</taxon>
        <taxon>Magnoliopsida</taxon>
        <taxon>eudicotyledons</taxon>
        <taxon>Gunneridae</taxon>
        <taxon>Pentapetalae</taxon>
        <taxon>rosids</taxon>
        <taxon>fabids</taxon>
        <taxon>Malpighiales</taxon>
        <taxon>Salicaceae</taxon>
        <taxon>Flacourtieae</taxon>
        <taxon>Dovyalis</taxon>
    </lineage>
</organism>
<dbReference type="Gene3D" id="3.50.50.60">
    <property type="entry name" value="FAD/NAD(P)-binding domain"/>
    <property type="match status" value="1"/>
</dbReference>
<keyword evidence="2" id="KW-1185">Reference proteome</keyword>
<gene>
    <name evidence="1" type="ORF">DCAF_LOCUS25812</name>
</gene>
<sequence>MEKNQLIGFFKLMQGQLAAMAAGTDFSGGHDNGNDEEEGEKGEILEEDLERLFVEFFSKMQLPPKLNHYDQEETGVSKDFLKTKDGNRSHSPLPIIHYFSFTPCAAAFFYTTDPEQNVALTYPVCGQVELSKAFSPLAALRDCLYVSSMPVTALLMDKLEAGAGSILYNSTTISLSIRSCIKASTFGASEMIKGKLPGG</sequence>
<dbReference type="InterPro" id="IPR036188">
    <property type="entry name" value="FAD/NAD-bd_sf"/>
</dbReference>
<accession>A0AAV1SNH1</accession>
<evidence type="ECO:0000313" key="2">
    <source>
        <dbReference type="Proteomes" id="UP001314170"/>
    </source>
</evidence>
<proteinExistence type="predicted"/>
<comment type="caution">
    <text evidence="1">The sequence shown here is derived from an EMBL/GenBank/DDBJ whole genome shotgun (WGS) entry which is preliminary data.</text>
</comment>
<dbReference type="EMBL" id="CAWUPB010001195">
    <property type="protein sequence ID" value="CAK7355552.1"/>
    <property type="molecule type" value="Genomic_DNA"/>
</dbReference>
<dbReference type="Gene3D" id="1.10.405.10">
    <property type="entry name" value="Guanine Nucleotide Dissociation Inhibitor, domain 1"/>
    <property type="match status" value="1"/>
</dbReference>